<dbReference type="CDD" id="cd00042">
    <property type="entry name" value="CY"/>
    <property type="match status" value="1"/>
</dbReference>
<evidence type="ECO:0000313" key="7">
    <source>
        <dbReference type="Proteomes" id="UP000215914"/>
    </source>
</evidence>
<evidence type="ECO:0000256" key="3">
    <source>
        <dbReference type="SAM" id="SignalP"/>
    </source>
</evidence>
<dbReference type="FunCoup" id="A0A251VJ44">
    <property type="interactions" value="3"/>
</dbReference>
<dbReference type="InterPro" id="IPR046350">
    <property type="entry name" value="Cystatin_sf"/>
</dbReference>
<reference evidence="6" key="2">
    <citation type="submission" date="2017-02" db="EMBL/GenBank/DDBJ databases">
        <title>Sunflower complete genome.</title>
        <authorList>
            <person name="Langlade N."/>
            <person name="Munos S."/>
        </authorList>
    </citation>
    <scope>NUCLEOTIDE SEQUENCE [LARGE SCALE GENOMIC DNA]</scope>
    <source>
        <tissue evidence="6">Leaves</tissue>
    </source>
</reference>
<dbReference type="Gramene" id="mRNA:HanXRQr2_Chr02g0085281">
    <property type="protein sequence ID" value="CDS:HanXRQr2_Chr02g0085281.1"/>
    <property type="gene ID" value="HanXRQr2_Chr02g0085281"/>
</dbReference>
<protein>
    <submittedName>
        <fullName evidence="5">Cystatin domain-containing protein</fullName>
    </submittedName>
    <submittedName>
        <fullName evidence="6">Putative cysteine proteinase inhibitor B</fullName>
    </submittedName>
</protein>
<organism evidence="6 7">
    <name type="scientific">Helianthus annuus</name>
    <name type="common">Common sunflower</name>
    <dbReference type="NCBI Taxonomy" id="4232"/>
    <lineage>
        <taxon>Eukaryota</taxon>
        <taxon>Viridiplantae</taxon>
        <taxon>Streptophyta</taxon>
        <taxon>Embryophyta</taxon>
        <taxon>Tracheophyta</taxon>
        <taxon>Spermatophyta</taxon>
        <taxon>Magnoliopsida</taxon>
        <taxon>eudicotyledons</taxon>
        <taxon>Gunneridae</taxon>
        <taxon>Pentapetalae</taxon>
        <taxon>asterids</taxon>
        <taxon>campanulids</taxon>
        <taxon>Asterales</taxon>
        <taxon>Asteraceae</taxon>
        <taxon>Asteroideae</taxon>
        <taxon>Heliantheae alliance</taxon>
        <taxon>Heliantheae</taxon>
        <taxon>Helianthus</taxon>
    </lineage>
</organism>
<feature type="signal peptide" evidence="3">
    <location>
        <begin position="1"/>
        <end position="22"/>
    </location>
</feature>
<dbReference type="OrthoDB" id="1908104at2759"/>
<keyword evidence="3" id="KW-0732">Signal</keyword>
<evidence type="ECO:0000259" key="4">
    <source>
        <dbReference type="SMART" id="SM00043"/>
    </source>
</evidence>
<dbReference type="AlphaFoldDB" id="A0A251VJ44"/>
<keyword evidence="1" id="KW-0646">Protease inhibitor</keyword>
<dbReference type="SUPFAM" id="SSF54403">
    <property type="entry name" value="Cystatin/monellin"/>
    <property type="match status" value="1"/>
</dbReference>
<feature type="domain" description="Cystatin" evidence="4">
    <location>
        <begin position="22"/>
        <end position="119"/>
    </location>
</feature>
<dbReference type="Pfam" id="PF16845">
    <property type="entry name" value="SQAPI"/>
    <property type="match status" value="1"/>
</dbReference>
<reference evidence="5" key="3">
    <citation type="submission" date="2020-06" db="EMBL/GenBank/DDBJ databases">
        <title>Helianthus annuus Genome sequencing and assembly Release 2.</title>
        <authorList>
            <person name="Gouzy J."/>
            <person name="Langlade N."/>
            <person name="Munos S."/>
        </authorList>
    </citation>
    <scope>NUCLEOTIDE SEQUENCE</scope>
    <source>
        <tissue evidence="5">Leaves</tissue>
    </source>
</reference>
<dbReference type="GO" id="GO:0004869">
    <property type="term" value="F:cysteine-type endopeptidase inhibitor activity"/>
    <property type="evidence" value="ECO:0007669"/>
    <property type="project" value="UniProtKB-KW"/>
</dbReference>
<dbReference type="PANTHER" id="PTHR47373:SF1">
    <property type="entry name" value="CYSTEINE PROTEINASE INHIBITOR 2"/>
    <property type="match status" value="1"/>
</dbReference>
<dbReference type="PROSITE" id="PS00287">
    <property type="entry name" value="CYSTATIN"/>
    <property type="match status" value="1"/>
</dbReference>
<name>A0A251VJ44_HELAN</name>
<feature type="chain" id="PRO_5018586774" evidence="3">
    <location>
        <begin position="23"/>
        <end position="123"/>
    </location>
</feature>
<evidence type="ECO:0000313" key="5">
    <source>
        <dbReference type="EMBL" id="KAF5820125.1"/>
    </source>
</evidence>
<dbReference type="InterPro" id="IPR018073">
    <property type="entry name" value="Prot_inh_cystat_CS"/>
</dbReference>
<dbReference type="InterPro" id="IPR000010">
    <property type="entry name" value="Cystatin_dom"/>
</dbReference>
<sequence>MSSKLPITFFIISLSLFLVATAIPGGRTKVKNVKTDTEIQQLGSYSVDEYNRLQRTKKTGAGDLKFSQVIAAETQVVAGTKYYLKIEAITKGGKMKVFDAEVVVQSWKHSKKLLGFKPAPVDK</sequence>
<evidence type="ECO:0000256" key="2">
    <source>
        <dbReference type="ARBA" id="ARBA00022704"/>
    </source>
</evidence>
<keyword evidence="2" id="KW-0789">Thiol protease inhibitor</keyword>
<keyword evidence="7" id="KW-1185">Reference proteome</keyword>
<dbReference type="PANTHER" id="PTHR47373">
    <property type="entry name" value="CYSTEINE PROTEINASE INHIBITOR 2"/>
    <property type="match status" value="1"/>
</dbReference>
<gene>
    <name evidence="6" type="primary">CYTB</name>
    <name evidence="6" type="ORF">HannXRQ_Chr02g0058381</name>
    <name evidence="5" type="ORF">HanXRQr2_Chr02g0085281</name>
</gene>
<dbReference type="EMBL" id="CM007891">
    <property type="protein sequence ID" value="OTG35590.1"/>
    <property type="molecule type" value="Genomic_DNA"/>
</dbReference>
<accession>A0A251VJ44</accession>
<dbReference type="InParanoid" id="A0A251VJ44"/>
<dbReference type="OMA" id="NGCRNIM"/>
<reference evidence="5 7" key="1">
    <citation type="journal article" date="2017" name="Nature">
        <title>The sunflower genome provides insights into oil metabolism, flowering and Asterid evolution.</title>
        <authorList>
            <person name="Badouin H."/>
            <person name="Gouzy J."/>
            <person name="Grassa C.J."/>
            <person name="Murat F."/>
            <person name="Staton S.E."/>
            <person name="Cottret L."/>
            <person name="Lelandais-Briere C."/>
            <person name="Owens G.L."/>
            <person name="Carrere S."/>
            <person name="Mayjonade B."/>
            <person name="Legrand L."/>
            <person name="Gill N."/>
            <person name="Kane N.C."/>
            <person name="Bowers J.E."/>
            <person name="Hubner S."/>
            <person name="Bellec A."/>
            <person name="Berard A."/>
            <person name="Berges H."/>
            <person name="Blanchet N."/>
            <person name="Boniface M.C."/>
            <person name="Brunel D."/>
            <person name="Catrice O."/>
            <person name="Chaidir N."/>
            <person name="Claudel C."/>
            <person name="Donnadieu C."/>
            <person name="Faraut T."/>
            <person name="Fievet G."/>
            <person name="Helmstetter N."/>
            <person name="King M."/>
            <person name="Knapp S.J."/>
            <person name="Lai Z."/>
            <person name="Le Paslier M.C."/>
            <person name="Lippi Y."/>
            <person name="Lorenzon L."/>
            <person name="Mandel J.R."/>
            <person name="Marage G."/>
            <person name="Marchand G."/>
            <person name="Marquand E."/>
            <person name="Bret-Mestries E."/>
            <person name="Morien E."/>
            <person name="Nambeesan S."/>
            <person name="Nguyen T."/>
            <person name="Pegot-Espagnet P."/>
            <person name="Pouilly N."/>
            <person name="Raftis F."/>
            <person name="Sallet E."/>
            <person name="Schiex T."/>
            <person name="Thomas J."/>
            <person name="Vandecasteele C."/>
            <person name="Vares D."/>
            <person name="Vear F."/>
            <person name="Vautrin S."/>
            <person name="Crespi M."/>
            <person name="Mangin B."/>
            <person name="Burke J.M."/>
            <person name="Salse J."/>
            <person name="Munos S."/>
            <person name="Vincourt P."/>
            <person name="Rieseberg L.H."/>
            <person name="Langlade N.B."/>
        </authorList>
    </citation>
    <scope>NUCLEOTIDE SEQUENCE [LARGE SCALE GENOMIC DNA]</scope>
    <source>
        <strain evidence="7">cv. SF193</strain>
        <tissue evidence="5">Leaves</tissue>
    </source>
</reference>
<dbReference type="Proteomes" id="UP000215914">
    <property type="component" value="Chromosome 2"/>
</dbReference>
<evidence type="ECO:0000313" key="6">
    <source>
        <dbReference type="EMBL" id="OTG35590.1"/>
    </source>
</evidence>
<dbReference type="Gene3D" id="3.10.450.10">
    <property type="match status" value="1"/>
</dbReference>
<dbReference type="STRING" id="4232.A0A251VJ44"/>
<dbReference type="EMBL" id="MNCJ02000317">
    <property type="protein sequence ID" value="KAF5820125.1"/>
    <property type="molecule type" value="Genomic_DNA"/>
</dbReference>
<evidence type="ECO:0000256" key="1">
    <source>
        <dbReference type="ARBA" id="ARBA00022690"/>
    </source>
</evidence>
<proteinExistence type="predicted"/>
<dbReference type="SMART" id="SM00043">
    <property type="entry name" value="CY"/>
    <property type="match status" value="1"/>
</dbReference>